<dbReference type="InterPro" id="IPR009027">
    <property type="entry name" value="Ribosomal_bL9/RNase_H1_N"/>
</dbReference>
<dbReference type="PhylomeDB" id="R7QCR8"/>
<dbReference type="AlphaFoldDB" id="R7QCR8"/>
<dbReference type="InterPro" id="IPR050092">
    <property type="entry name" value="RNase_H"/>
</dbReference>
<dbReference type="GO" id="GO:0004523">
    <property type="term" value="F:RNA-DNA hybrid ribonuclease activity"/>
    <property type="evidence" value="ECO:0007669"/>
    <property type="project" value="UniProtKB-UniRule"/>
</dbReference>
<evidence type="ECO:0000256" key="6">
    <source>
        <dbReference type="ARBA" id="ARBA00022723"/>
    </source>
</evidence>
<dbReference type="Pfam" id="PF01693">
    <property type="entry name" value="Cauli_VI"/>
    <property type="match status" value="2"/>
</dbReference>
<dbReference type="GO" id="GO:0000287">
    <property type="term" value="F:magnesium ion binding"/>
    <property type="evidence" value="ECO:0007669"/>
    <property type="project" value="UniProtKB-UniRule"/>
</dbReference>
<keyword evidence="6 10" id="KW-0479">Metal-binding</keyword>
<keyword evidence="8 10" id="KW-0378">Hydrolase</keyword>
<evidence type="ECO:0000313" key="13">
    <source>
        <dbReference type="EMBL" id="CDF35226.1"/>
    </source>
</evidence>
<dbReference type="EC" id="3.1.26.4" evidence="4 10"/>
<dbReference type="SUPFAM" id="SSF55658">
    <property type="entry name" value="L9 N-domain-like"/>
    <property type="match status" value="2"/>
</dbReference>
<dbReference type="GO" id="GO:0043137">
    <property type="term" value="P:DNA replication, removal of RNA primer"/>
    <property type="evidence" value="ECO:0007669"/>
    <property type="project" value="TreeGrafter"/>
</dbReference>
<evidence type="ECO:0000256" key="7">
    <source>
        <dbReference type="ARBA" id="ARBA00022759"/>
    </source>
</evidence>
<dbReference type="OMA" id="ELWYGLY"/>
<dbReference type="Gene3D" id="3.30.420.10">
    <property type="entry name" value="Ribonuclease H-like superfamily/Ribonuclease H"/>
    <property type="match status" value="1"/>
</dbReference>
<dbReference type="InterPro" id="IPR036397">
    <property type="entry name" value="RNaseH_sf"/>
</dbReference>
<evidence type="ECO:0000256" key="10">
    <source>
        <dbReference type="PIRNR" id="PIRNR036852"/>
    </source>
</evidence>
<dbReference type="EMBL" id="HG001723">
    <property type="protein sequence ID" value="CDF35226.1"/>
    <property type="molecule type" value="Genomic_DNA"/>
</dbReference>
<dbReference type="InterPro" id="IPR037056">
    <property type="entry name" value="RNase_H1_N_sf"/>
</dbReference>
<reference evidence="14" key="1">
    <citation type="journal article" date="2013" name="Proc. Natl. Acad. Sci. U.S.A.">
        <title>Genome structure and metabolic features in the red seaweed Chondrus crispus shed light on evolution of the Archaeplastida.</title>
        <authorList>
            <person name="Collen J."/>
            <person name="Porcel B."/>
            <person name="Carre W."/>
            <person name="Ball S.G."/>
            <person name="Chaparro C."/>
            <person name="Tonon T."/>
            <person name="Barbeyron T."/>
            <person name="Michel G."/>
            <person name="Noel B."/>
            <person name="Valentin K."/>
            <person name="Elias M."/>
            <person name="Artiguenave F."/>
            <person name="Arun A."/>
            <person name="Aury J.M."/>
            <person name="Barbosa-Neto J.F."/>
            <person name="Bothwell J.H."/>
            <person name="Bouget F.Y."/>
            <person name="Brillet L."/>
            <person name="Cabello-Hurtado F."/>
            <person name="Capella-Gutierrez S."/>
            <person name="Charrier B."/>
            <person name="Cladiere L."/>
            <person name="Cock J.M."/>
            <person name="Coelho S.M."/>
            <person name="Colleoni C."/>
            <person name="Czjzek M."/>
            <person name="Da Silva C."/>
            <person name="Delage L."/>
            <person name="Denoeud F."/>
            <person name="Deschamps P."/>
            <person name="Dittami S.M."/>
            <person name="Gabaldon T."/>
            <person name="Gachon C.M."/>
            <person name="Groisillier A."/>
            <person name="Herve C."/>
            <person name="Jabbari K."/>
            <person name="Katinka M."/>
            <person name="Kloareg B."/>
            <person name="Kowalczyk N."/>
            <person name="Labadie K."/>
            <person name="Leblanc C."/>
            <person name="Lopez P.J."/>
            <person name="McLachlan D.H."/>
            <person name="Meslet-Cladiere L."/>
            <person name="Moustafa A."/>
            <person name="Nehr Z."/>
            <person name="Nyvall Collen P."/>
            <person name="Panaud O."/>
            <person name="Partensky F."/>
            <person name="Poulain J."/>
            <person name="Rensing S.A."/>
            <person name="Rousvoal S."/>
            <person name="Samson G."/>
            <person name="Symeonidi A."/>
            <person name="Weissenbach J."/>
            <person name="Zambounis A."/>
            <person name="Wincker P."/>
            <person name="Boyen C."/>
        </authorList>
    </citation>
    <scope>NUCLEOTIDE SEQUENCE [LARGE SCALE GENOMIC DNA]</scope>
    <source>
        <strain evidence="14">cv. Stackhouse</strain>
    </source>
</reference>
<dbReference type="OrthoDB" id="407198at2759"/>
<dbReference type="InterPro" id="IPR017067">
    <property type="entry name" value="RNase_H1_euk"/>
</dbReference>
<dbReference type="RefSeq" id="XP_005715045.1">
    <property type="nucleotide sequence ID" value="XM_005714988.1"/>
</dbReference>
<keyword evidence="9 10" id="KW-0460">Magnesium</keyword>
<dbReference type="Proteomes" id="UP000012073">
    <property type="component" value="Unassembled WGS sequence"/>
</dbReference>
<evidence type="ECO:0000256" key="5">
    <source>
        <dbReference type="ARBA" id="ARBA00022722"/>
    </source>
</evidence>
<dbReference type="STRING" id="2769.R7QCR8"/>
<evidence type="ECO:0000256" key="8">
    <source>
        <dbReference type="ARBA" id="ARBA00022801"/>
    </source>
</evidence>
<keyword evidence="7 10" id="KW-0255">Endonuclease</keyword>
<dbReference type="GO" id="GO:0003676">
    <property type="term" value="F:nucleic acid binding"/>
    <property type="evidence" value="ECO:0007669"/>
    <property type="project" value="UniProtKB-UniRule"/>
</dbReference>
<evidence type="ECO:0000256" key="11">
    <source>
        <dbReference type="SAM" id="MobiDB-lite"/>
    </source>
</evidence>
<dbReference type="PROSITE" id="PS50879">
    <property type="entry name" value="RNASE_H_1"/>
    <property type="match status" value="1"/>
</dbReference>
<feature type="domain" description="RNase H type-1" evidence="12">
    <location>
        <begin position="197"/>
        <end position="352"/>
    </location>
</feature>
<dbReference type="Pfam" id="PF00075">
    <property type="entry name" value="RNase_H"/>
    <property type="match status" value="1"/>
</dbReference>
<dbReference type="KEGG" id="ccp:CHC_T00003815001"/>
<name>R7QCR8_CHOCR</name>
<dbReference type="SUPFAM" id="SSF53098">
    <property type="entry name" value="Ribonuclease H-like"/>
    <property type="match status" value="1"/>
</dbReference>
<dbReference type="PANTHER" id="PTHR10642">
    <property type="entry name" value="RIBONUCLEASE H1"/>
    <property type="match status" value="1"/>
</dbReference>
<comment type="similarity">
    <text evidence="3 10">Belongs to the RNase H family.</text>
</comment>
<dbReference type="CDD" id="cd09280">
    <property type="entry name" value="RNase_HI_eukaryote_like"/>
    <property type="match status" value="1"/>
</dbReference>
<accession>R7QCR8</accession>
<dbReference type="PIRSF" id="PIRSF036852">
    <property type="entry name" value="Ribonuclease_H1_euk"/>
    <property type="match status" value="1"/>
</dbReference>
<protein>
    <recommendedName>
        <fullName evidence="4 10">ribonuclease H</fullName>
        <ecNumber evidence="4 10">3.1.26.4</ecNumber>
    </recommendedName>
</protein>
<gene>
    <name evidence="13" type="ORF">CHC_T00003815001</name>
</gene>
<dbReference type="InterPro" id="IPR012337">
    <property type="entry name" value="RNaseH-like_sf"/>
</dbReference>
<feature type="region of interest" description="Disordered" evidence="11">
    <location>
        <begin position="1"/>
        <end position="22"/>
    </location>
</feature>
<dbReference type="InterPro" id="IPR002156">
    <property type="entry name" value="RNaseH_domain"/>
</dbReference>
<evidence type="ECO:0000259" key="12">
    <source>
        <dbReference type="PROSITE" id="PS50879"/>
    </source>
</evidence>
<evidence type="ECO:0000256" key="3">
    <source>
        <dbReference type="ARBA" id="ARBA00005300"/>
    </source>
</evidence>
<evidence type="ECO:0000256" key="9">
    <source>
        <dbReference type="ARBA" id="ARBA00022842"/>
    </source>
</evidence>
<dbReference type="Gramene" id="CDF35226">
    <property type="protein sequence ID" value="CDF35226"/>
    <property type="gene ID" value="CHC_T00003815001"/>
</dbReference>
<dbReference type="PANTHER" id="PTHR10642:SF26">
    <property type="entry name" value="RIBONUCLEASE H1"/>
    <property type="match status" value="1"/>
</dbReference>
<evidence type="ECO:0000256" key="1">
    <source>
        <dbReference type="ARBA" id="ARBA00000077"/>
    </source>
</evidence>
<dbReference type="Gene3D" id="3.40.970.10">
    <property type="entry name" value="Ribonuclease H1, N-terminal domain"/>
    <property type="match status" value="2"/>
</dbReference>
<sequence length="354" mass="38823">MNRWKRGSRGLQKPSRSPYASASASSARRKFYAVRGGKGGFSGVLNSWNECQRHINGVSGVAFKSFLTYDEALAFSQNRPQAPSIGCGKKSKFYAVKYGEYSEIFTSWEECRVYVSGIRNASYKAFKSLEEALDFTGHSRQSLSRPAIVDKESNAKIGRSASTVACAEDREVIGHATNPVISDHMSSSFLVEPVQNQEQHLLVFTDGACINNGKRNSKAGYGVFFGLNSPLNISKPLPGPPTNQRAEMMAVLVAIRTVLKHSLISRGGILEIRTDSKYTKNGIDSWVAGWKKNNWKTSSGTEVKNQDLWIALDTARAELLESGVMFHLVWVKGHSGDPGNEAADELAVAGIHHM</sequence>
<comment type="catalytic activity">
    <reaction evidence="1 10">
        <text>Endonucleolytic cleavage to 5'-phosphomonoester.</text>
        <dbReference type="EC" id="3.1.26.4"/>
    </reaction>
</comment>
<organism evidence="13 14">
    <name type="scientific">Chondrus crispus</name>
    <name type="common">Carrageen Irish moss</name>
    <name type="synonym">Polymorpha crispa</name>
    <dbReference type="NCBI Taxonomy" id="2769"/>
    <lineage>
        <taxon>Eukaryota</taxon>
        <taxon>Rhodophyta</taxon>
        <taxon>Florideophyceae</taxon>
        <taxon>Rhodymeniophycidae</taxon>
        <taxon>Gigartinales</taxon>
        <taxon>Gigartinaceae</taxon>
        <taxon>Chondrus</taxon>
    </lineage>
</organism>
<keyword evidence="5 10" id="KW-0540">Nuclease</keyword>
<evidence type="ECO:0000256" key="2">
    <source>
        <dbReference type="ARBA" id="ARBA00001946"/>
    </source>
</evidence>
<comment type="function">
    <text evidence="10">Endonuclease that specifically degrades the RNA of RNA-DNA hybrids.</text>
</comment>
<comment type="cofactor">
    <cofactor evidence="2 10">
        <name>Mg(2+)</name>
        <dbReference type="ChEBI" id="CHEBI:18420"/>
    </cofactor>
</comment>
<proteinExistence type="inferred from homology"/>
<dbReference type="GeneID" id="17322761"/>
<evidence type="ECO:0000256" key="4">
    <source>
        <dbReference type="ARBA" id="ARBA00012180"/>
    </source>
</evidence>
<keyword evidence="14" id="KW-1185">Reference proteome</keyword>
<evidence type="ECO:0000313" key="14">
    <source>
        <dbReference type="Proteomes" id="UP000012073"/>
    </source>
</evidence>
<dbReference type="InterPro" id="IPR011320">
    <property type="entry name" value="RNase_H1_N"/>
</dbReference>